<keyword evidence="3" id="KW-1185">Reference proteome</keyword>
<evidence type="ECO:0000313" key="3">
    <source>
        <dbReference type="Proteomes" id="UP001203687"/>
    </source>
</evidence>
<protein>
    <recommendedName>
        <fullName evidence="1">HYR-like domain-containing protein</fullName>
    </recommendedName>
</protein>
<evidence type="ECO:0000313" key="2">
    <source>
        <dbReference type="EMBL" id="MCK8482340.1"/>
    </source>
</evidence>
<dbReference type="Pfam" id="PF23237">
    <property type="entry name" value="HYR_4C"/>
    <property type="match status" value="1"/>
</dbReference>
<organism evidence="2 3">
    <name type="scientific">Psychroserpens algicola</name>
    <dbReference type="NCBI Taxonomy" id="1719034"/>
    <lineage>
        <taxon>Bacteria</taxon>
        <taxon>Pseudomonadati</taxon>
        <taxon>Bacteroidota</taxon>
        <taxon>Flavobacteriia</taxon>
        <taxon>Flavobacteriales</taxon>
        <taxon>Flavobacteriaceae</taxon>
        <taxon>Psychroserpens</taxon>
    </lineage>
</organism>
<dbReference type="Proteomes" id="UP001203687">
    <property type="component" value="Unassembled WGS sequence"/>
</dbReference>
<dbReference type="EMBL" id="JALPQF010000064">
    <property type="protein sequence ID" value="MCK8482340.1"/>
    <property type="molecule type" value="Genomic_DNA"/>
</dbReference>
<dbReference type="InterPro" id="IPR057078">
    <property type="entry name" value="HYR-4C"/>
</dbReference>
<dbReference type="Gene3D" id="2.60.40.10">
    <property type="entry name" value="Immunoglobulins"/>
    <property type="match status" value="1"/>
</dbReference>
<proteinExistence type="predicted"/>
<reference evidence="2" key="1">
    <citation type="submission" date="2022-04" db="EMBL/GenBank/DDBJ databases">
        <authorList>
            <person name="Ren T."/>
        </authorList>
    </citation>
    <scope>NUCLEOTIDE SEQUENCE</scope>
    <source>
        <strain evidence="2">F63249</strain>
    </source>
</reference>
<feature type="non-terminal residue" evidence="2">
    <location>
        <position position="1"/>
    </location>
</feature>
<dbReference type="InterPro" id="IPR013783">
    <property type="entry name" value="Ig-like_fold"/>
</dbReference>
<sequence length="276" mass="29339">ESLADAWNADNIAALEACAADACDTDFTGQVSSDYDFNNLNTTCGPCGTLNVTYTITDDCGNTTTLTAILTFGDETIPDLSDCSVEDTIMECFGEENETLANDWNENNIVTLQNCADDIAVTVTSNYDYTNFVSTCGLAGSLDVIYTITDDCGNATTLEATLTIEDTTPPTFTVPADITIECDQDANDLTLTGDVTDEIDLCSGDLEATFTDAVADGACTNESVITRTWTLTDDCDNTTTLVQTITIQDTTAPTFTVPESIALECDQDPTDLSLTG</sequence>
<gene>
    <name evidence="2" type="ORF">MUY34_17075</name>
</gene>
<name>A0ABT0HDB5_9FLAO</name>
<evidence type="ECO:0000259" key="1">
    <source>
        <dbReference type="Pfam" id="PF23237"/>
    </source>
</evidence>
<feature type="domain" description="HYR-like" evidence="1">
    <location>
        <begin position="173"/>
        <end position="247"/>
    </location>
</feature>
<feature type="non-terminal residue" evidence="2">
    <location>
        <position position="276"/>
    </location>
</feature>
<accession>A0ABT0HDB5</accession>
<comment type="caution">
    <text evidence="2">The sequence shown here is derived from an EMBL/GenBank/DDBJ whole genome shotgun (WGS) entry which is preliminary data.</text>
</comment>